<comment type="subcellular location">
    <subcellularLocation>
        <location evidence="1 14">Cytoplasm</location>
    </subcellularLocation>
</comment>
<comment type="catalytic activity">
    <reaction evidence="14">
        <text>adenosine(2503) in 23S rRNA + 2 reduced [2Fe-2S]-[ferredoxin] + 2 S-adenosyl-L-methionine = 2-methyladenosine(2503) in 23S rRNA + 5'-deoxyadenosine + L-methionine + 2 oxidized [2Fe-2S]-[ferredoxin] + S-adenosyl-L-homocysteine</text>
        <dbReference type="Rhea" id="RHEA:42916"/>
        <dbReference type="Rhea" id="RHEA-COMP:10000"/>
        <dbReference type="Rhea" id="RHEA-COMP:10001"/>
        <dbReference type="Rhea" id="RHEA-COMP:10152"/>
        <dbReference type="Rhea" id="RHEA-COMP:10282"/>
        <dbReference type="ChEBI" id="CHEBI:17319"/>
        <dbReference type="ChEBI" id="CHEBI:33737"/>
        <dbReference type="ChEBI" id="CHEBI:33738"/>
        <dbReference type="ChEBI" id="CHEBI:57844"/>
        <dbReference type="ChEBI" id="CHEBI:57856"/>
        <dbReference type="ChEBI" id="CHEBI:59789"/>
        <dbReference type="ChEBI" id="CHEBI:74411"/>
        <dbReference type="ChEBI" id="CHEBI:74497"/>
        <dbReference type="EC" id="2.1.1.192"/>
    </reaction>
</comment>
<dbReference type="SMART" id="SM00729">
    <property type="entry name" value="Elp3"/>
    <property type="match status" value="1"/>
</dbReference>
<dbReference type="EC" id="2.1.1.192" evidence="14"/>
<dbReference type="GO" id="GO:0032259">
    <property type="term" value="P:methylation"/>
    <property type="evidence" value="ECO:0007669"/>
    <property type="project" value="UniProtKB-KW"/>
</dbReference>
<dbReference type="HAMAP" id="MF_01849">
    <property type="entry name" value="RNA_methyltr_RlmN"/>
    <property type="match status" value="1"/>
</dbReference>
<keyword evidence="12 14" id="KW-0411">Iron-sulfur</keyword>
<keyword evidence="9 14" id="KW-0819">tRNA processing</keyword>
<evidence type="ECO:0000256" key="12">
    <source>
        <dbReference type="ARBA" id="ARBA00023014"/>
    </source>
</evidence>
<dbReference type="InterPro" id="IPR027492">
    <property type="entry name" value="RNA_MTrfase_RlmN"/>
</dbReference>
<dbReference type="PIRSF" id="PIRSF006004">
    <property type="entry name" value="CHP00048"/>
    <property type="match status" value="1"/>
</dbReference>
<evidence type="ECO:0000256" key="10">
    <source>
        <dbReference type="ARBA" id="ARBA00022723"/>
    </source>
</evidence>
<dbReference type="SFLD" id="SFLDF00275">
    <property type="entry name" value="adenosine_C2_methyltransferase"/>
    <property type="match status" value="1"/>
</dbReference>
<keyword evidence="8 14" id="KW-0949">S-adenosyl-L-methionine</keyword>
<reference evidence="16" key="1">
    <citation type="submission" date="2022-08" db="EMBL/GenBank/DDBJ databases">
        <title>Microvirga terrae sp. nov., isolated from soil.</title>
        <authorList>
            <person name="Kim K.H."/>
            <person name="Seo Y.L."/>
            <person name="Kim J.M."/>
            <person name="Lee J.K."/>
            <person name="Han D.M."/>
            <person name="Jeon C.O."/>
        </authorList>
    </citation>
    <scope>NUCLEOTIDE SEQUENCE</scope>
    <source>
        <strain evidence="16">R24</strain>
    </source>
</reference>
<evidence type="ECO:0000256" key="3">
    <source>
        <dbReference type="ARBA" id="ARBA00022485"/>
    </source>
</evidence>
<dbReference type="Pfam" id="PF21016">
    <property type="entry name" value="RlmN_N"/>
    <property type="match status" value="1"/>
</dbReference>
<dbReference type="InterPro" id="IPR048641">
    <property type="entry name" value="RlmN_N"/>
</dbReference>
<keyword evidence="17" id="KW-1185">Reference proteome</keyword>
<feature type="active site" description="S-methylcysteine intermediate" evidence="14">
    <location>
        <position position="403"/>
    </location>
</feature>
<feature type="active site" description="Proton acceptor" evidence="14">
    <location>
        <position position="144"/>
    </location>
</feature>
<dbReference type="InterPro" id="IPR006638">
    <property type="entry name" value="Elp3/MiaA/NifB-like_rSAM"/>
</dbReference>
<comment type="function">
    <text evidence="14">Specifically methylates position 2 of adenine 2503 in 23S rRNA and position 2 of adenine 37 in tRNAs. m2A2503 modification seems to play a crucial role in the proofreading step occurring at the peptidyl transferase center and thus would serve to optimize ribosomal fidelity.</text>
</comment>
<gene>
    <name evidence="14 16" type="primary">rlmN</name>
    <name evidence="16" type="ORF">HPT29_001725</name>
</gene>
<keyword evidence="11 14" id="KW-0408">Iron</keyword>
<dbReference type="InterPro" id="IPR058240">
    <property type="entry name" value="rSAM_sf"/>
</dbReference>
<dbReference type="SUPFAM" id="SSF102114">
    <property type="entry name" value="Radical SAM enzymes"/>
    <property type="match status" value="1"/>
</dbReference>
<comment type="caution">
    <text evidence="14">Lacks conserved residue(s) required for the propagation of feature annotation.</text>
</comment>
<accession>A0ABY5RUB0</accession>
<proteinExistence type="inferred from homology"/>
<dbReference type="PANTHER" id="PTHR30544:SF5">
    <property type="entry name" value="RADICAL SAM CORE DOMAIN-CONTAINING PROTEIN"/>
    <property type="match status" value="1"/>
</dbReference>
<dbReference type="PANTHER" id="PTHR30544">
    <property type="entry name" value="23S RRNA METHYLTRANSFERASE"/>
    <property type="match status" value="1"/>
</dbReference>
<keyword evidence="13 14" id="KW-1015">Disulfide bond</keyword>
<evidence type="ECO:0000256" key="7">
    <source>
        <dbReference type="ARBA" id="ARBA00022679"/>
    </source>
</evidence>
<evidence type="ECO:0000259" key="15">
    <source>
        <dbReference type="PROSITE" id="PS51918"/>
    </source>
</evidence>
<keyword evidence="10 14" id="KW-0479">Metal-binding</keyword>
<dbReference type="SFLD" id="SFLDS00029">
    <property type="entry name" value="Radical_SAM"/>
    <property type="match status" value="1"/>
</dbReference>
<dbReference type="SFLD" id="SFLDG01062">
    <property type="entry name" value="methyltransferase_(Class_A)"/>
    <property type="match status" value="1"/>
</dbReference>
<feature type="binding site" evidence="14">
    <location>
        <position position="360"/>
    </location>
    <ligand>
        <name>S-adenosyl-L-methionine</name>
        <dbReference type="ChEBI" id="CHEBI:59789"/>
    </ligand>
</feature>
<dbReference type="Proteomes" id="UP001017257">
    <property type="component" value="Chromosome"/>
</dbReference>
<keyword evidence="3 14" id="KW-0004">4Fe-4S</keyword>
<dbReference type="InterPro" id="IPR013785">
    <property type="entry name" value="Aldolase_TIM"/>
</dbReference>
<feature type="domain" description="Radical SAM core" evidence="15">
    <location>
        <begin position="150"/>
        <end position="400"/>
    </location>
</feature>
<keyword evidence="5 14" id="KW-0698">rRNA processing</keyword>
<dbReference type="InterPro" id="IPR007197">
    <property type="entry name" value="rSAM"/>
</dbReference>
<evidence type="ECO:0000256" key="13">
    <source>
        <dbReference type="ARBA" id="ARBA00023157"/>
    </source>
</evidence>
<dbReference type="CDD" id="cd01335">
    <property type="entry name" value="Radical_SAM"/>
    <property type="match status" value="1"/>
</dbReference>
<dbReference type="RefSeq" id="WP_210272251.1">
    <property type="nucleotide sequence ID" value="NZ_CP102845.1"/>
</dbReference>
<dbReference type="InterPro" id="IPR040072">
    <property type="entry name" value="Methyltransferase_A"/>
</dbReference>
<evidence type="ECO:0000256" key="11">
    <source>
        <dbReference type="ARBA" id="ARBA00023004"/>
    </source>
</evidence>
<dbReference type="PROSITE" id="PS51918">
    <property type="entry name" value="RADICAL_SAM"/>
    <property type="match status" value="1"/>
</dbReference>
<evidence type="ECO:0000256" key="5">
    <source>
        <dbReference type="ARBA" id="ARBA00022552"/>
    </source>
</evidence>
<protein>
    <recommendedName>
        <fullName evidence="14">Dual-specificity RNA methyltransferase RlmN</fullName>
        <ecNumber evidence="14">2.1.1.192</ecNumber>
    </recommendedName>
    <alternativeName>
        <fullName evidence="14">23S rRNA (adenine(2503)-C(2))-methyltransferase</fullName>
    </alternativeName>
    <alternativeName>
        <fullName evidence="14">23S rRNA m2A2503 methyltransferase</fullName>
    </alternativeName>
    <alternativeName>
        <fullName evidence="14">Ribosomal RNA large subunit methyltransferase N</fullName>
    </alternativeName>
    <alternativeName>
        <fullName evidence="14">tRNA (adenine(37)-C(2))-methyltransferase</fullName>
    </alternativeName>
    <alternativeName>
        <fullName evidence="14">tRNA m2A37 methyltransferase</fullName>
    </alternativeName>
</protein>
<keyword evidence="6 14" id="KW-0489">Methyltransferase</keyword>
<dbReference type="GO" id="GO:0008168">
    <property type="term" value="F:methyltransferase activity"/>
    <property type="evidence" value="ECO:0007669"/>
    <property type="project" value="UniProtKB-KW"/>
</dbReference>
<sequence>MATVLDIAKRNPNAATVAVSDAARAAGFIEKTAELNVVAGAAPGGASLVGLTRDQLKESLAAIGVPEREHKMRVAQLWHWIYFRGAKDFAEMTNVGKELRAKLAAAYTLARPQVVSEQVSKDGTRKWLIRMASTGPLDKGAEIECVYIPEVDRGTLCVSSQVGCTLTCSFCHTGTQRLVRNLTSAEIVAQLIVARDAIGDWPDATPPEGAFVPTDGGRFVSNIVFMGMGEPLYNIGDVIAAIDVMSDGEGLTLSRRRITVSTSGVVPQMERLGAEANTMLAISLHAVRDELRDELVPINRKYDIKQLLDACRAYPGLSNARRITFEYVMLKGVNDSDADARELVRLLKGIPAKINLIPFNPWPGSKYECSDWERIERFSEIVYRAGYASPVRTPRGRDILAACGQLKSETEKLRARARMMAEQGIGAEGVYAVGNGE</sequence>
<feature type="binding site" evidence="14">
    <location>
        <position position="164"/>
    </location>
    <ligand>
        <name>[4Fe-4S] cluster</name>
        <dbReference type="ChEBI" id="CHEBI:49883"/>
        <note>4Fe-4S-S-AdoMet</note>
    </ligand>
</feature>
<evidence type="ECO:0000256" key="4">
    <source>
        <dbReference type="ARBA" id="ARBA00022490"/>
    </source>
</evidence>
<comment type="cofactor">
    <cofactor evidence="14">
        <name>[4Fe-4S] cluster</name>
        <dbReference type="ChEBI" id="CHEBI:49883"/>
    </cofactor>
    <text evidence="14">Binds 1 [4Fe-4S] cluster. The cluster is coordinated with 3 cysteines and an exchangeable S-adenosyl-L-methionine.</text>
</comment>
<keyword evidence="7 14" id="KW-0808">Transferase</keyword>
<feature type="binding site" evidence="14">
    <location>
        <begin position="229"/>
        <end position="230"/>
    </location>
    <ligand>
        <name>S-adenosyl-L-methionine</name>
        <dbReference type="ChEBI" id="CHEBI:59789"/>
    </ligand>
</feature>
<feature type="binding site" evidence="14">
    <location>
        <position position="168"/>
    </location>
    <ligand>
        <name>[4Fe-4S] cluster</name>
        <dbReference type="ChEBI" id="CHEBI:49883"/>
        <note>4Fe-4S-S-AdoMet</note>
    </ligand>
</feature>
<evidence type="ECO:0000313" key="17">
    <source>
        <dbReference type="Proteomes" id="UP001017257"/>
    </source>
</evidence>
<evidence type="ECO:0000256" key="6">
    <source>
        <dbReference type="ARBA" id="ARBA00022603"/>
    </source>
</evidence>
<comment type="miscellaneous">
    <text evidence="14">Reaction proceeds by a ping-pong mechanism involving intermediate methylation of a conserved cysteine residue.</text>
</comment>
<evidence type="ECO:0000313" key="16">
    <source>
        <dbReference type="EMBL" id="UVF19896.1"/>
    </source>
</evidence>
<comment type="similarity">
    <text evidence="2 14">Belongs to the radical SAM superfamily. RlmN family.</text>
</comment>
<feature type="binding site" evidence="14">
    <location>
        <begin position="283"/>
        <end position="285"/>
    </location>
    <ligand>
        <name>S-adenosyl-L-methionine</name>
        <dbReference type="ChEBI" id="CHEBI:59789"/>
    </ligand>
</feature>
<dbReference type="NCBIfam" id="TIGR00048">
    <property type="entry name" value="rRNA_mod_RlmN"/>
    <property type="match status" value="1"/>
</dbReference>
<evidence type="ECO:0000256" key="8">
    <source>
        <dbReference type="ARBA" id="ARBA00022691"/>
    </source>
</evidence>
<keyword evidence="4 14" id="KW-0963">Cytoplasm</keyword>
<name>A0ABY5RUB0_9HYPH</name>
<dbReference type="InterPro" id="IPR004383">
    <property type="entry name" value="rRNA_lsu_MTrfase_RlmN/Cfr"/>
</dbReference>
<feature type="binding site" evidence="14">
    <location>
        <position position="171"/>
    </location>
    <ligand>
        <name>[4Fe-4S] cluster</name>
        <dbReference type="ChEBI" id="CHEBI:49883"/>
        <note>4Fe-4S-S-AdoMet</note>
    </ligand>
</feature>
<evidence type="ECO:0000256" key="1">
    <source>
        <dbReference type="ARBA" id="ARBA00004496"/>
    </source>
</evidence>
<dbReference type="Gene3D" id="1.10.150.530">
    <property type="match status" value="1"/>
</dbReference>
<dbReference type="Gene3D" id="3.20.20.70">
    <property type="entry name" value="Aldolase class I"/>
    <property type="match status" value="1"/>
</dbReference>
<dbReference type="Pfam" id="PF04055">
    <property type="entry name" value="Radical_SAM"/>
    <property type="match status" value="1"/>
</dbReference>
<feature type="binding site" evidence="14">
    <location>
        <position position="261"/>
    </location>
    <ligand>
        <name>S-adenosyl-L-methionine</name>
        <dbReference type="ChEBI" id="CHEBI:59789"/>
    </ligand>
</feature>
<evidence type="ECO:0000256" key="14">
    <source>
        <dbReference type="HAMAP-Rule" id="MF_01849"/>
    </source>
</evidence>
<comment type="catalytic activity">
    <reaction evidence="14">
        <text>adenosine(37) in tRNA + 2 reduced [2Fe-2S]-[ferredoxin] + 2 S-adenosyl-L-methionine = 2-methyladenosine(37) in tRNA + 5'-deoxyadenosine + L-methionine + 2 oxidized [2Fe-2S]-[ferredoxin] + S-adenosyl-L-homocysteine</text>
        <dbReference type="Rhea" id="RHEA:43332"/>
        <dbReference type="Rhea" id="RHEA-COMP:10000"/>
        <dbReference type="Rhea" id="RHEA-COMP:10001"/>
        <dbReference type="Rhea" id="RHEA-COMP:10162"/>
        <dbReference type="Rhea" id="RHEA-COMP:10485"/>
        <dbReference type="ChEBI" id="CHEBI:17319"/>
        <dbReference type="ChEBI" id="CHEBI:33737"/>
        <dbReference type="ChEBI" id="CHEBI:33738"/>
        <dbReference type="ChEBI" id="CHEBI:57844"/>
        <dbReference type="ChEBI" id="CHEBI:57856"/>
        <dbReference type="ChEBI" id="CHEBI:59789"/>
        <dbReference type="ChEBI" id="CHEBI:74411"/>
        <dbReference type="ChEBI" id="CHEBI:74497"/>
        <dbReference type="EC" id="2.1.1.192"/>
    </reaction>
</comment>
<organism evidence="16 17">
    <name type="scientific">Microvirga terrae</name>
    <dbReference type="NCBI Taxonomy" id="2740529"/>
    <lineage>
        <taxon>Bacteria</taxon>
        <taxon>Pseudomonadati</taxon>
        <taxon>Pseudomonadota</taxon>
        <taxon>Alphaproteobacteria</taxon>
        <taxon>Hyphomicrobiales</taxon>
        <taxon>Methylobacteriaceae</taxon>
        <taxon>Microvirga</taxon>
    </lineage>
</organism>
<evidence type="ECO:0000256" key="9">
    <source>
        <dbReference type="ARBA" id="ARBA00022694"/>
    </source>
</evidence>
<dbReference type="EMBL" id="CP102845">
    <property type="protein sequence ID" value="UVF19896.1"/>
    <property type="molecule type" value="Genomic_DNA"/>
</dbReference>
<evidence type="ECO:0000256" key="2">
    <source>
        <dbReference type="ARBA" id="ARBA00007544"/>
    </source>
</evidence>